<dbReference type="PANTHER" id="PTHR43537">
    <property type="entry name" value="TRANSCRIPTIONAL REGULATOR, GNTR FAMILY"/>
    <property type="match status" value="1"/>
</dbReference>
<evidence type="ECO:0000259" key="4">
    <source>
        <dbReference type="PROSITE" id="PS50949"/>
    </source>
</evidence>
<dbReference type="Pfam" id="PF07729">
    <property type="entry name" value="FCD"/>
    <property type="match status" value="1"/>
</dbReference>
<dbReference type="PROSITE" id="PS50949">
    <property type="entry name" value="HTH_GNTR"/>
    <property type="match status" value="1"/>
</dbReference>
<dbReference type="EMBL" id="CP001801">
    <property type="protein sequence ID" value="ACX95679.1"/>
    <property type="molecule type" value="Genomic_DNA"/>
</dbReference>
<dbReference type="Gene3D" id="1.20.120.530">
    <property type="entry name" value="GntR ligand-binding domain-like"/>
    <property type="match status" value="1"/>
</dbReference>
<protein>
    <submittedName>
        <fullName evidence="5">Transcriptional regulator, GntR family</fullName>
    </submittedName>
</protein>
<organism evidence="5 6">
    <name type="scientific">Halothiobacillus neapolitanus (strain ATCC 23641 / DSM 15147 / CIP 104769 / NCIMB 8539 / c2)</name>
    <name type="common">Thiobacillus neapolitanus</name>
    <dbReference type="NCBI Taxonomy" id="555778"/>
    <lineage>
        <taxon>Bacteria</taxon>
        <taxon>Pseudomonadati</taxon>
        <taxon>Pseudomonadota</taxon>
        <taxon>Gammaproteobacteria</taxon>
        <taxon>Chromatiales</taxon>
        <taxon>Halothiobacillaceae</taxon>
        <taxon>Halothiobacillus</taxon>
    </lineage>
</organism>
<dbReference type="AlphaFoldDB" id="D0KZ06"/>
<dbReference type="SMART" id="SM00895">
    <property type="entry name" value="FCD"/>
    <property type="match status" value="1"/>
</dbReference>
<keyword evidence="2" id="KW-0238">DNA-binding</keyword>
<feature type="domain" description="HTH gntR-type" evidence="4">
    <location>
        <begin position="25"/>
        <end position="92"/>
    </location>
</feature>
<accession>D0KZ06</accession>
<keyword evidence="1" id="KW-0805">Transcription regulation</keyword>
<evidence type="ECO:0000313" key="5">
    <source>
        <dbReference type="EMBL" id="ACX95679.1"/>
    </source>
</evidence>
<evidence type="ECO:0000256" key="1">
    <source>
        <dbReference type="ARBA" id="ARBA00023015"/>
    </source>
</evidence>
<dbReference type="SMART" id="SM00345">
    <property type="entry name" value="HTH_GNTR"/>
    <property type="match status" value="1"/>
</dbReference>
<dbReference type="Pfam" id="PF00392">
    <property type="entry name" value="GntR"/>
    <property type="match status" value="1"/>
</dbReference>
<dbReference type="STRING" id="555778.Hneap_0834"/>
<dbReference type="eggNOG" id="COG1802">
    <property type="taxonomic scope" value="Bacteria"/>
</dbReference>
<dbReference type="InterPro" id="IPR036388">
    <property type="entry name" value="WH-like_DNA-bd_sf"/>
</dbReference>
<dbReference type="HOGENOM" id="CLU_017584_5_0_6"/>
<dbReference type="GO" id="GO:0003677">
    <property type="term" value="F:DNA binding"/>
    <property type="evidence" value="ECO:0007669"/>
    <property type="project" value="UniProtKB-KW"/>
</dbReference>
<dbReference type="InterPro" id="IPR036390">
    <property type="entry name" value="WH_DNA-bd_sf"/>
</dbReference>
<dbReference type="KEGG" id="hna:Hneap_0834"/>
<dbReference type="GO" id="GO:0003700">
    <property type="term" value="F:DNA-binding transcription factor activity"/>
    <property type="evidence" value="ECO:0007669"/>
    <property type="project" value="InterPro"/>
</dbReference>
<reference evidence="5 6" key="1">
    <citation type="submission" date="2009-10" db="EMBL/GenBank/DDBJ databases">
        <title>Complete sequence of Halothiobacillus neapolitanus c2.</title>
        <authorList>
            <consortium name="US DOE Joint Genome Institute"/>
            <person name="Lucas S."/>
            <person name="Copeland A."/>
            <person name="Lapidus A."/>
            <person name="Glavina del Rio T."/>
            <person name="Tice H."/>
            <person name="Bruce D."/>
            <person name="Goodwin L."/>
            <person name="Pitluck S."/>
            <person name="Davenport K."/>
            <person name="Brettin T."/>
            <person name="Detter J.C."/>
            <person name="Han C."/>
            <person name="Tapia R."/>
            <person name="Larimer F."/>
            <person name="Land M."/>
            <person name="Hauser L."/>
            <person name="Kyrpides N."/>
            <person name="Mikhailova N."/>
            <person name="Kerfeld C."/>
            <person name="Cannon G."/>
            <person name="Heinhort S."/>
        </authorList>
    </citation>
    <scope>NUCLEOTIDE SEQUENCE [LARGE SCALE GENOMIC DNA]</scope>
    <source>
        <strain evidence="6">ATCC 23641 / c2</strain>
    </source>
</reference>
<evidence type="ECO:0000313" key="6">
    <source>
        <dbReference type="Proteomes" id="UP000009102"/>
    </source>
</evidence>
<dbReference type="CDD" id="cd07377">
    <property type="entry name" value="WHTH_GntR"/>
    <property type="match status" value="1"/>
</dbReference>
<dbReference type="SUPFAM" id="SSF48008">
    <property type="entry name" value="GntR ligand-binding domain-like"/>
    <property type="match status" value="1"/>
</dbReference>
<keyword evidence="3" id="KW-0804">Transcription</keyword>
<evidence type="ECO:0000256" key="2">
    <source>
        <dbReference type="ARBA" id="ARBA00023125"/>
    </source>
</evidence>
<dbReference type="InterPro" id="IPR011711">
    <property type="entry name" value="GntR_C"/>
</dbReference>
<keyword evidence="6" id="KW-1185">Reference proteome</keyword>
<proteinExistence type="predicted"/>
<dbReference type="PANTHER" id="PTHR43537:SF53">
    <property type="entry name" value="HTH-TYPE TRANSCRIPTIONAL REPRESSOR NANR"/>
    <property type="match status" value="1"/>
</dbReference>
<dbReference type="Proteomes" id="UP000009102">
    <property type="component" value="Chromosome"/>
</dbReference>
<dbReference type="InterPro" id="IPR000524">
    <property type="entry name" value="Tscrpt_reg_HTH_GntR"/>
</dbReference>
<name>D0KZ06_HALNC</name>
<gene>
    <name evidence="5" type="ordered locus">Hneap_0834</name>
</gene>
<dbReference type="Gene3D" id="1.10.10.10">
    <property type="entry name" value="Winged helix-like DNA-binding domain superfamily/Winged helix DNA-binding domain"/>
    <property type="match status" value="1"/>
</dbReference>
<evidence type="ECO:0000256" key="3">
    <source>
        <dbReference type="ARBA" id="ARBA00023163"/>
    </source>
</evidence>
<dbReference type="SUPFAM" id="SSF46785">
    <property type="entry name" value="Winged helix' DNA-binding domain"/>
    <property type="match status" value="1"/>
</dbReference>
<sequence>MNFNDFWIEYTLSQGGYVEKSKGSKSQEGIVYERLFDVIIEQKLQPGARLTEISLADIFSVSRTVVRRALLRLSYEGVVDIKPNIGAIVTTTEPEDVPQYFEARRIVEGALIRKVAGKLTTFQEETLNAMVREENRYFMGGNRARGLRKSIDFHFYIADIANNKPLAEMGKKMIARTSLIVAQYNLSGSGGCACVDHSALVDVMVNGPGDIAESMMHEHLQHIEDNLYFGKQNIETDLYRILEVDRS</sequence>
<dbReference type="InterPro" id="IPR008920">
    <property type="entry name" value="TF_FadR/GntR_C"/>
</dbReference>